<dbReference type="GO" id="GO:0016740">
    <property type="term" value="F:transferase activity"/>
    <property type="evidence" value="ECO:0007669"/>
    <property type="project" value="UniProtKB-KW"/>
</dbReference>
<dbReference type="Pfam" id="PF04597">
    <property type="entry name" value="Ribophorin_I"/>
    <property type="match status" value="1"/>
</dbReference>
<sequence>MWAPRALKIVSALLAVLAVAGNAHAQLVNLDVRRAVKLDKMVLTMMVQCTVQNQFPDQSIAAYRVAIHPSDAEALHFLQACEHTDCFTDADGQRRLLSKTVEEDRDHGAQLYSFALTEPLMPGEERTLIIKYGFGQALKPVPESNVQTSKQVLKFDVSSEFFSPYVTLQDALELKTASGWTIDAVRSDSNDVKKISTGIVSRNVLAGVQPYTYTPVRVLVSGNSPLLKLDSFRKIFTVSHWGNVNVREEYDLRNFGTALRGQNSRVDYDRGQHFNSVPKLRFRLPPDASNVYYRDWDGNVTSSTLHKPGVRTRIFDATLRFPLFGGWKNAFWISYDLPASSLLSQCVGESTRFQLVGIVAPTIDASSILIDDLVVAVSLPEGSHAYDAFVNGLDVETIDFGRNPATLAFKGRPVLELHMGTVLTGLSVAPSVVVEYRFSPLSLLLGPFMIISFILLGFVAWILLGYMSDVLIITPADAVRMTHPVYAKEKGQFAALCEGVMRVSAALHTLAAGISIPDQLQFFEEKSHALVLELGALRSAVKSLEADVASPVFFTHVSNLVDLYNEWIPLKEQQVRREPMAGDRLRELDGCLELELADLKFALGSI</sequence>
<evidence type="ECO:0000256" key="7">
    <source>
        <dbReference type="ARBA" id="ARBA00022824"/>
    </source>
</evidence>
<dbReference type="PANTHER" id="PTHR21049">
    <property type="entry name" value="RIBOPHORIN I"/>
    <property type="match status" value="1"/>
</dbReference>
<dbReference type="GO" id="GO:0018279">
    <property type="term" value="P:protein N-linked glycosylation via asparagine"/>
    <property type="evidence" value="ECO:0007669"/>
    <property type="project" value="TreeGrafter"/>
</dbReference>
<name>A0A5J4Z0Q2_PORPP</name>
<evidence type="ECO:0000256" key="4">
    <source>
        <dbReference type="ARBA" id="ARBA00008905"/>
    </source>
</evidence>
<keyword evidence="8 10" id="KW-1133">Transmembrane helix</keyword>
<dbReference type="PANTHER" id="PTHR21049:SF0">
    <property type="entry name" value="DOLICHYL-DIPHOSPHOOLIGOSACCHARIDE--PROTEIN GLYCOSYLTRANSFERASE SUBUNIT 1"/>
    <property type="match status" value="1"/>
</dbReference>
<dbReference type="UniPathway" id="UPA00378"/>
<keyword evidence="11" id="KW-0808">Transferase</keyword>
<keyword evidence="6 10" id="KW-0732">Signal</keyword>
<comment type="pathway">
    <text evidence="3 10">Protein modification; protein glycosylation.</text>
</comment>
<evidence type="ECO:0000256" key="6">
    <source>
        <dbReference type="ARBA" id="ARBA00022729"/>
    </source>
</evidence>
<reference evidence="12" key="1">
    <citation type="journal article" date="2019" name="Nat. Commun.">
        <title>Expansion of phycobilisome linker gene families in mesophilic red algae.</title>
        <authorList>
            <person name="Lee J."/>
            <person name="Kim D."/>
            <person name="Bhattacharya D."/>
            <person name="Yoon H.S."/>
        </authorList>
    </citation>
    <scope>NUCLEOTIDE SEQUENCE [LARGE SCALE GENOMIC DNA]</scope>
    <source>
        <strain evidence="12">CCMP 1328</strain>
    </source>
</reference>
<comment type="subcellular location">
    <subcellularLocation>
        <location evidence="2 10">Endoplasmic reticulum membrane</location>
        <topology evidence="2 10">Single-pass type I membrane protein</topology>
    </subcellularLocation>
</comment>
<comment type="function">
    <text evidence="1 10">Subunit of the oligosaccharyl transferase (OST) complex that catalyzes the initial transfer of a defined glycan (Glc(3)Man(9)GlcNAc(2) in eukaryotes) from the lipid carrier dolichol-pyrophosphate to an asparagine residue within an Asn-X-Ser/Thr consensus motif in nascent polypeptide chains, the first step in protein N-glycosylation. N-glycosylation occurs cotranslationally and the complex associates with the Sec61 complex at the channel-forming translocon complex that mediates protein translocation across the endoplasmic reticulum (ER). All subunits are required for a maximal enzyme activity.</text>
</comment>
<dbReference type="GO" id="GO:0008250">
    <property type="term" value="C:oligosaccharyltransferase complex"/>
    <property type="evidence" value="ECO:0007669"/>
    <property type="project" value="UniProtKB-UniRule"/>
</dbReference>
<proteinExistence type="inferred from homology"/>
<comment type="caution">
    <text evidence="11">The sequence shown here is derived from an EMBL/GenBank/DDBJ whole genome shotgun (WGS) entry which is preliminary data.</text>
</comment>
<comment type="similarity">
    <text evidence="4 10">Belongs to the OST1 family.</text>
</comment>
<dbReference type="InterPro" id="IPR007676">
    <property type="entry name" value="Ribophorin_I"/>
</dbReference>
<feature type="chain" id="PRO_5023978620" description="Dolichyl-diphosphooligosaccharide--protein glycosyltransferase subunit 1" evidence="10">
    <location>
        <begin position="26"/>
        <end position="606"/>
    </location>
</feature>
<accession>A0A5J4Z0Q2</accession>
<evidence type="ECO:0000256" key="1">
    <source>
        <dbReference type="ARBA" id="ARBA00002791"/>
    </source>
</evidence>
<dbReference type="OrthoDB" id="4557at2759"/>
<gene>
    <name evidence="11" type="ORF">FVE85_0431</name>
</gene>
<evidence type="ECO:0000256" key="10">
    <source>
        <dbReference type="RuleBase" id="RU361143"/>
    </source>
</evidence>
<keyword evidence="5 10" id="KW-0812">Transmembrane</keyword>
<dbReference type="Proteomes" id="UP000324585">
    <property type="component" value="Unassembled WGS sequence"/>
</dbReference>
<dbReference type="EMBL" id="VRMN01000002">
    <property type="protein sequence ID" value="KAA8496702.1"/>
    <property type="molecule type" value="Genomic_DNA"/>
</dbReference>
<evidence type="ECO:0000256" key="5">
    <source>
        <dbReference type="ARBA" id="ARBA00022692"/>
    </source>
</evidence>
<evidence type="ECO:0000256" key="9">
    <source>
        <dbReference type="ARBA" id="ARBA00023136"/>
    </source>
</evidence>
<keyword evidence="12" id="KW-1185">Reference proteome</keyword>
<evidence type="ECO:0000313" key="11">
    <source>
        <dbReference type="EMBL" id="KAA8496702.1"/>
    </source>
</evidence>
<comment type="subunit">
    <text evidence="10">Component of the oligosaccharyltransferase (OST) complex.</text>
</comment>
<evidence type="ECO:0000256" key="3">
    <source>
        <dbReference type="ARBA" id="ARBA00004922"/>
    </source>
</evidence>
<evidence type="ECO:0000313" key="12">
    <source>
        <dbReference type="Proteomes" id="UP000324585"/>
    </source>
</evidence>
<keyword evidence="7 10" id="KW-0256">Endoplasmic reticulum</keyword>
<protein>
    <recommendedName>
        <fullName evidence="10">Dolichyl-diphosphooligosaccharide--protein glycosyltransferase subunit 1</fullName>
    </recommendedName>
</protein>
<dbReference type="AlphaFoldDB" id="A0A5J4Z0Q2"/>
<feature type="transmembrane region" description="Helical" evidence="10">
    <location>
        <begin position="441"/>
        <end position="464"/>
    </location>
</feature>
<feature type="signal peptide" evidence="10">
    <location>
        <begin position="1"/>
        <end position="25"/>
    </location>
</feature>
<keyword evidence="9 10" id="KW-0472">Membrane</keyword>
<organism evidence="11 12">
    <name type="scientific">Porphyridium purpureum</name>
    <name type="common">Red alga</name>
    <name type="synonym">Porphyridium cruentum</name>
    <dbReference type="NCBI Taxonomy" id="35688"/>
    <lineage>
        <taxon>Eukaryota</taxon>
        <taxon>Rhodophyta</taxon>
        <taxon>Bangiophyceae</taxon>
        <taxon>Porphyridiales</taxon>
        <taxon>Porphyridiaceae</taxon>
        <taxon>Porphyridium</taxon>
    </lineage>
</organism>
<evidence type="ECO:0000256" key="2">
    <source>
        <dbReference type="ARBA" id="ARBA00004115"/>
    </source>
</evidence>
<evidence type="ECO:0000256" key="8">
    <source>
        <dbReference type="ARBA" id="ARBA00022989"/>
    </source>
</evidence>